<protein>
    <submittedName>
        <fullName evidence="1">Uncharacterized protein</fullName>
    </submittedName>
</protein>
<proteinExistence type="predicted"/>
<reference evidence="1" key="1">
    <citation type="journal article" date="2015" name="Nature">
        <title>Complex archaea that bridge the gap between prokaryotes and eukaryotes.</title>
        <authorList>
            <person name="Spang A."/>
            <person name="Saw J.H."/>
            <person name="Jorgensen S.L."/>
            <person name="Zaremba-Niedzwiedzka K."/>
            <person name="Martijn J."/>
            <person name="Lind A.E."/>
            <person name="van Eijk R."/>
            <person name="Schleper C."/>
            <person name="Guy L."/>
            <person name="Ettema T.J."/>
        </authorList>
    </citation>
    <scope>NUCLEOTIDE SEQUENCE</scope>
</reference>
<feature type="non-terminal residue" evidence="1">
    <location>
        <position position="1"/>
    </location>
</feature>
<dbReference type="EMBL" id="LAZR01027397">
    <property type="protein sequence ID" value="KKL65859.1"/>
    <property type="molecule type" value="Genomic_DNA"/>
</dbReference>
<dbReference type="AlphaFoldDB" id="A0A0F9DVS6"/>
<comment type="caution">
    <text evidence="1">The sequence shown here is derived from an EMBL/GenBank/DDBJ whole genome shotgun (WGS) entry which is preliminary data.</text>
</comment>
<gene>
    <name evidence="1" type="ORF">LCGC14_2150800</name>
</gene>
<sequence length="25" mass="3013">FNEISIIKANNFTYKNKKTQLKIKK</sequence>
<evidence type="ECO:0000313" key="1">
    <source>
        <dbReference type="EMBL" id="KKL65859.1"/>
    </source>
</evidence>
<accession>A0A0F9DVS6</accession>
<organism evidence="1">
    <name type="scientific">marine sediment metagenome</name>
    <dbReference type="NCBI Taxonomy" id="412755"/>
    <lineage>
        <taxon>unclassified sequences</taxon>
        <taxon>metagenomes</taxon>
        <taxon>ecological metagenomes</taxon>
    </lineage>
</organism>
<name>A0A0F9DVS6_9ZZZZ</name>